<accession>A0AAD7G4Q9</accession>
<protein>
    <recommendedName>
        <fullName evidence="3">CxC1-like cysteine cluster associated with KDZ transposases domain-containing protein</fullName>
    </recommendedName>
</protein>
<proteinExistence type="predicted"/>
<dbReference type="AlphaFoldDB" id="A0AAD7G4Q9"/>
<keyword evidence="2" id="KW-1185">Reference proteome</keyword>
<comment type="caution">
    <text evidence="1">The sequence shown here is derived from an EMBL/GenBank/DDBJ whole genome shotgun (WGS) entry which is preliminary data.</text>
</comment>
<evidence type="ECO:0000313" key="2">
    <source>
        <dbReference type="Proteomes" id="UP001221757"/>
    </source>
</evidence>
<name>A0AAD7G4Q9_MYCRO</name>
<sequence length="322" mass="36598">MLIKAKPIQRVATMAPVLTSKARISTECLLKEEDECKEAERRAVMTEAQHHEQDHVHDVPDPYDEPDKNTFVDYQDDVLQGYIAADISHAGEDLTEDEVQNMDRSLLEELRAHHNQLFPRACDSRTRRDRTKICVDVFTAQLECLMPVVPYSPTIVITVCTLEAYCVMHLRCPCLGIQTWVHVLCDIHGVPTQSYLGTQFSIAFGLYLVIRAIVDSCVQVALGHGTPNWRLKNACPCCMYKLDGKQELEIPILATMDGNNSLKRFWTCERNEELEDGSTLAGASKELFDNCKAIGDYYLPREEVDRWAKEGLEDMMKRFVPA</sequence>
<evidence type="ECO:0000313" key="1">
    <source>
        <dbReference type="EMBL" id="KAJ7666291.1"/>
    </source>
</evidence>
<gene>
    <name evidence="1" type="ORF">B0H17DRAFT_1210723</name>
</gene>
<organism evidence="1 2">
    <name type="scientific">Mycena rosella</name>
    <name type="common">Pink bonnet</name>
    <name type="synonym">Agaricus rosellus</name>
    <dbReference type="NCBI Taxonomy" id="1033263"/>
    <lineage>
        <taxon>Eukaryota</taxon>
        <taxon>Fungi</taxon>
        <taxon>Dikarya</taxon>
        <taxon>Basidiomycota</taxon>
        <taxon>Agaricomycotina</taxon>
        <taxon>Agaricomycetes</taxon>
        <taxon>Agaricomycetidae</taxon>
        <taxon>Agaricales</taxon>
        <taxon>Marasmiineae</taxon>
        <taxon>Mycenaceae</taxon>
        <taxon>Mycena</taxon>
    </lineage>
</organism>
<evidence type="ECO:0008006" key="3">
    <source>
        <dbReference type="Google" id="ProtNLM"/>
    </source>
</evidence>
<reference evidence="1" key="1">
    <citation type="submission" date="2023-03" db="EMBL/GenBank/DDBJ databases">
        <title>Massive genome expansion in bonnet fungi (Mycena s.s.) driven by repeated elements and novel gene families across ecological guilds.</title>
        <authorList>
            <consortium name="Lawrence Berkeley National Laboratory"/>
            <person name="Harder C.B."/>
            <person name="Miyauchi S."/>
            <person name="Viragh M."/>
            <person name="Kuo A."/>
            <person name="Thoen E."/>
            <person name="Andreopoulos B."/>
            <person name="Lu D."/>
            <person name="Skrede I."/>
            <person name="Drula E."/>
            <person name="Henrissat B."/>
            <person name="Morin E."/>
            <person name="Kohler A."/>
            <person name="Barry K."/>
            <person name="LaButti K."/>
            <person name="Morin E."/>
            <person name="Salamov A."/>
            <person name="Lipzen A."/>
            <person name="Mereny Z."/>
            <person name="Hegedus B."/>
            <person name="Baldrian P."/>
            <person name="Stursova M."/>
            <person name="Weitz H."/>
            <person name="Taylor A."/>
            <person name="Grigoriev I.V."/>
            <person name="Nagy L.G."/>
            <person name="Martin F."/>
            <person name="Kauserud H."/>
        </authorList>
    </citation>
    <scope>NUCLEOTIDE SEQUENCE</scope>
    <source>
        <strain evidence="1">CBHHK067</strain>
    </source>
</reference>
<dbReference type="EMBL" id="JARKIE010000211">
    <property type="protein sequence ID" value="KAJ7666291.1"/>
    <property type="molecule type" value="Genomic_DNA"/>
</dbReference>
<dbReference type="Proteomes" id="UP001221757">
    <property type="component" value="Unassembled WGS sequence"/>
</dbReference>